<evidence type="ECO:0000256" key="5">
    <source>
        <dbReference type="HAMAP-Rule" id="MF_00378"/>
    </source>
</evidence>
<keyword evidence="3 5" id="KW-0378">Hydrolase</keyword>
<accession>A0A7X1E5R0</accession>
<dbReference type="InterPro" id="IPR020579">
    <property type="entry name" value="Exonuc_VII_lsu_C"/>
</dbReference>
<dbReference type="RefSeq" id="WP_185693950.1">
    <property type="nucleotide sequence ID" value="NZ_JACHVA010000126.1"/>
</dbReference>
<dbReference type="NCBIfam" id="TIGR00237">
    <property type="entry name" value="xseA"/>
    <property type="match status" value="1"/>
</dbReference>
<evidence type="ECO:0000313" key="10">
    <source>
        <dbReference type="Proteomes" id="UP000525652"/>
    </source>
</evidence>
<dbReference type="CDD" id="cd04489">
    <property type="entry name" value="ExoVII_LU_OBF"/>
    <property type="match status" value="1"/>
</dbReference>
<dbReference type="GO" id="GO:0009318">
    <property type="term" value="C:exodeoxyribonuclease VII complex"/>
    <property type="evidence" value="ECO:0007669"/>
    <property type="project" value="UniProtKB-UniRule"/>
</dbReference>
<evidence type="ECO:0000259" key="7">
    <source>
        <dbReference type="Pfam" id="PF02601"/>
    </source>
</evidence>
<evidence type="ECO:0000259" key="8">
    <source>
        <dbReference type="Pfam" id="PF13742"/>
    </source>
</evidence>
<proteinExistence type="inferred from homology"/>
<dbReference type="AlphaFoldDB" id="A0A7X1E5R0"/>
<dbReference type="GO" id="GO:0006308">
    <property type="term" value="P:DNA catabolic process"/>
    <property type="evidence" value="ECO:0007669"/>
    <property type="project" value="UniProtKB-UniRule"/>
</dbReference>
<protein>
    <recommendedName>
        <fullName evidence="5">Exodeoxyribonuclease 7 large subunit</fullName>
        <ecNumber evidence="5">3.1.11.6</ecNumber>
    </recommendedName>
    <alternativeName>
        <fullName evidence="5">Exodeoxyribonuclease VII large subunit</fullName>
        <shortName evidence="5">Exonuclease VII large subunit</shortName>
    </alternativeName>
</protein>
<feature type="domain" description="OB-fold nucleic acid binding" evidence="8">
    <location>
        <begin position="11"/>
        <end position="101"/>
    </location>
</feature>
<name>A0A7X1E5R0_9BACT</name>
<comment type="similarity">
    <text evidence="5 6">Belongs to the XseA family.</text>
</comment>
<keyword evidence="2 5" id="KW-0540">Nuclease</keyword>
<dbReference type="HAMAP" id="MF_00378">
    <property type="entry name" value="Exonuc_7_L"/>
    <property type="match status" value="1"/>
</dbReference>
<evidence type="ECO:0000256" key="2">
    <source>
        <dbReference type="ARBA" id="ARBA00022722"/>
    </source>
</evidence>
<keyword evidence="4 5" id="KW-0269">Exonuclease</keyword>
<evidence type="ECO:0000256" key="6">
    <source>
        <dbReference type="RuleBase" id="RU004355"/>
    </source>
</evidence>
<comment type="caution">
    <text evidence="9">The sequence shown here is derived from an EMBL/GenBank/DDBJ whole genome shotgun (WGS) entry which is preliminary data.</text>
</comment>
<comment type="function">
    <text evidence="5">Bidirectionally degrades single-stranded DNA into large acid-insoluble oligonucleotides, which are then degraded further into small acid-soluble oligonucleotides.</text>
</comment>
<dbReference type="Pfam" id="PF02601">
    <property type="entry name" value="Exonuc_VII_L"/>
    <property type="match status" value="1"/>
</dbReference>
<dbReference type="EC" id="3.1.11.6" evidence="5"/>
<dbReference type="InterPro" id="IPR003753">
    <property type="entry name" value="Exonuc_VII_L"/>
</dbReference>
<evidence type="ECO:0000256" key="3">
    <source>
        <dbReference type="ARBA" id="ARBA00022801"/>
    </source>
</evidence>
<dbReference type="Proteomes" id="UP000525652">
    <property type="component" value="Unassembled WGS sequence"/>
</dbReference>
<sequence>MSRGPESAIGVTELTRSLKRVIEDGFPAVWVRGEISNLRKQPSGHCYFSLKDSGSQISAVLFRGNALRVECEPGDGRQVLAFGELSVYEPRGTYQIIIREMIEDGIGRLQREFERLKEKMRREGLFDDSRKKALPALPLKVGVVTSASGAAIRDMISVFRRMDWPGSLRIFPSSVQGSAAIPSLVRQIERAGQMKDLDLLVVARGGGSLEDLWCFNDEKVARALGDCPIPTISAIGHETDVVLTDFIADLRKETPTGAAEWISSVVARVVRDLEATGVDLVRAGRELLRSRLADLEQIRTRTVARPFLRQIESNSQRLDEWRDRILRTVEQGFAQKWNEKDQLKNRLKLRSPDRMLALRKTDFATIRKRLQLVVDRRAKEKKEKVEHLIPALRAGGLDHTLRRGFAVVRDEKGEPHKKAADWKVGDTLSIQFQDGRVEARAEKIDPKAK</sequence>
<dbReference type="GO" id="GO:0005737">
    <property type="term" value="C:cytoplasm"/>
    <property type="evidence" value="ECO:0007669"/>
    <property type="project" value="UniProtKB-SubCell"/>
</dbReference>
<dbReference type="InterPro" id="IPR025824">
    <property type="entry name" value="OB-fold_nuc-bd_dom"/>
</dbReference>
<dbReference type="GO" id="GO:0008855">
    <property type="term" value="F:exodeoxyribonuclease VII activity"/>
    <property type="evidence" value="ECO:0007669"/>
    <property type="project" value="UniProtKB-UniRule"/>
</dbReference>
<comment type="catalytic activity">
    <reaction evidence="5 6">
        <text>Exonucleolytic cleavage in either 5'- to 3'- or 3'- to 5'-direction to yield nucleoside 5'-phosphates.</text>
        <dbReference type="EC" id="3.1.11.6"/>
    </reaction>
</comment>
<dbReference type="PANTHER" id="PTHR30008:SF0">
    <property type="entry name" value="EXODEOXYRIBONUCLEASE 7 LARGE SUBUNIT"/>
    <property type="match status" value="1"/>
</dbReference>
<dbReference type="EMBL" id="JACHVA010000126">
    <property type="protein sequence ID" value="MBC2603318.1"/>
    <property type="molecule type" value="Genomic_DNA"/>
</dbReference>
<organism evidence="9 10">
    <name type="scientific">Puniceicoccus vermicola</name>
    <dbReference type="NCBI Taxonomy" id="388746"/>
    <lineage>
        <taxon>Bacteria</taxon>
        <taxon>Pseudomonadati</taxon>
        <taxon>Verrucomicrobiota</taxon>
        <taxon>Opitutia</taxon>
        <taxon>Puniceicoccales</taxon>
        <taxon>Puniceicoccaceae</taxon>
        <taxon>Puniceicoccus</taxon>
    </lineage>
</organism>
<comment type="subcellular location">
    <subcellularLocation>
        <location evidence="5 6">Cytoplasm</location>
    </subcellularLocation>
</comment>
<dbReference type="PANTHER" id="PTHR30008">
    <property type="entry name" value="EXODEOXYRIBONUCLEASE 7 LARGE SUBUNIT"/>
    <property type="match status" value="1"/>
</dbReference>
<dbReference type="Pfam" id="PF13742">
    <property type="entry name" value="tRNA_anti_2"/>
    <property type="match status" value="1"/>
</dbReference>
<dbReference type="GO" id="GO:0003676">
    <property type="term" value="F:nucleic acid binding"/>
    <property type="evidence" value="ECO:0007669"/>
    <property type="project" value="InterPro"/>
</dbReference>
<evidence type="ECO:0000256" key="1">
    <source>
        <dbReference type="ARBA" id="ARBA00022490"/>
    </source>
</evidence>
<evidence type="ECO:0000256" key="4">
    <source>
        <dbReference type="ARBA" id="ARBA00022839"/>
    </source>
</evidence>
<gene>
    <name evidence="5 9" type="primary">xseA</name>
    <name evidence="9" type="ORF">H5P30_16165</name>
</gene>
<keyword evidence="1 5" id="KW-0963">Cytoplasm</keyword>
<evidence type="ECO:0000313" key="9">
    <source>
        <dbReference type="EMBL" id="MBC2603318.1"/>
    </source>
</evidence>
<comment type="subunit">
    <text evidence="5">Heterooligomer composed of large and small subunits.</text>
</comment>
<keyword evidence="10" id="KW-1185">Reference proteome</keyword>
<reference evidence="9 10" key="1">
    <citation type="submission" date="2020-07" db="EMBL/GenBank/DDBJ databases">
        <authorList>
            <person name="Feng X."/>
        </authorList>
    </citation>
    <scope>NUCLEOTIDE SEQUENCE [LARGE SCALE GENOMIC DNA]</scope>
    <source>
        <strain evidence="9 10">JCM14086</strain>
    </source>
</reference>
<feature type="domain" description="Exonuclease VII large subunit C-terminal" evidence="7">
    <location>
        <begin position="125"/>
        <end position="439"/>
    </location>
</feature>